<dbReference type="InterPro" id="IPR010285">
    <property type="entry name" value="DNA_helicase_pif1-like_DEAD"/>
</dbReference>
<evidence type="ECO:0000259" key="1">
    <source>
        <dbReference type="Pfam" id="PF05970"/>
    </source>
</evidence>
<dbReference type="GO" id="GO:0006281">
    <property type="term" value="P:DNA repair"/>
    <property type="evidence" value="ECO:0007669"/>
    <property type="project" value="InterPro"/>
</dbReference>
<dbReference type="GO" id="GO:0003678">
    <property type="term" value="F:DNA helicase activity"/>
    <property type="evidence" value="ECO:0007669"/>
    <property type="project" value="InterPro"/>
</dbReference>
<dbReference type="Proteomes" id="UP000190198">
    <property type="component" value="Unassembled WGS sequence"/>
</dbReference>
<dbReference type="InterPro" id="IPR051055">
    <property type="entry name" value="PIF1_helicase"/>
</dbReference>
<dbReference type="RefSeq" id="WP_245828679.1">
    <property type="nucleotide sequence ID" value="NZ_MPRK01000377.1"/>
</dbReference>
<dbReference type="GO" id="GO:0000723">
    <property type="term" value="P:telomere maintenance"/>
    <property type="evidence" value="ECO:0007669"/>
    <property type="project" value="InterPro"/>
</dbReference>
<gene>
    <name evidence="2" type="ORF">BOW52_11160</name>
</gene>
<evidence type="ECO:0000313" key="2">
    <source>
        <dbReference type="EMBL" id="OOZ35769.1"/>
    </source>
</evidence>
<dbReference type="EMBL" id="MPRK01000377">
    <property type="protein sequence ID" value="OOZ35769.1"/>
    <property type="molecule type" value="Genomic_DNA"/>
</dbReference>
<evidence type="ECO:0000313" key="3">
    <source>
        <dbReference type="Proteomes" id="UP000190198"/>
    </source>
</evidence>
<protein>
    <recommendedName>
        <fullName evidence="1">DNA helicase Pif1-like DEAD-box helicase domain-containing protein</fullName>
    </recommendedName>
</protein>
<dbReference type="InterPro" id="IPR027417">
    <property type="entry name" value="P-loop_NTPase"/>
</dbReference>
<dbReference type="AlphaFoldDB" id="A0A1T2KSC0"/>
<dbReference type="PANTHER" id="PTHR47642">
    <property type="entry name" value="ATP-DEPENDENT DNA HELICASE"/>
    <property type="match status" value="1"/>
</dbReference>
<feature type="domain" description="DNA helicase Pif1-like DEAD-box helicase" evidence="1">
    <location>
        <begin position="5"/>
        <end position="156"/>
    </location>
</feature>
<reference evidence="2 3" key="1">
    <citation type="submission" date="2016-11" db="EMBL/GenBank/DDBJ databases">
        <title>Mixed transmission modes and dynamic genome evolution in an obligate animal-bacterial symbiosis.</title>
        <authorList>
            <person name="Russell S.L."/>
            <person name="Corbett-Detig R.B."/>
            <person name="Cavanaugh C.M."/>
        </authorList>
    </citation>
    <scope>NUCLEOTIDE SEQUENCE [LARGE SCALE GENOMIC DNA]</scope>
    <source>
        <strain evidence="2">Sp-SM6</strain>
    </source>
</reference>
<sequence length="176" mass="19763">MDESQREAYSLAINGHNIIITGQAGSGKTFVIKIIVEYLRKSGHKVAITTSTGIASLQYQDLNALTLHKWSGIGDGRYANGELLHLINTDERFIACKQRILETKVLVIDEISMISSRVLTQVEFLCRKLRDNNFTFGGLGLQVILCGDFYQLPPVPNELCGDFGHFCFEAKWFDNF</sequence>
<comment type="caution">
    <text evidence="2">The sequence shown here is derived from an EMBL/GenBank/DDBJ whole genome shotgun (WGS) entry which is preliminary data.</text>
</comment>
<dbReference type="Gene3D" id="3.40.50.300">
    <property type="entry name" value="P-loop containing nucleotide triphosphate hydrolases"/>
    <property type="match status" value="1"/>
</dbReference>
<proteinExistence type="predicted"/>
<dbReference type="Pfam" id="PF05970">
    <property type="entry name" value="PIF1"/>
    <property type="match status" value="1"/>
</dbReference>
<dbReference type="PANTHER" id="PTHR47642:SF5">
    <property type="entry name" value="ATP-DEPENDENT DNA HELICASE"/>
    <property type="match status" value="1"/>
</dbReference>
<accession>A0A1T2KSC0</accession>
<dbReference type="SUPFAM" id="SSF52540">
    <property type="entry name" value="P-loop containing nucleoside triphosphate hydrolases"/>
    <property type="match status" value="1"/>
</dbReference>
<organism evidence="2 3">
    <name type="scientific">Solemya elarraichensis gill symbiont</name>
    <dbReference type="NCBI Taxonomy" id="1918949"/>
    <lineage>
        <taxon>Bacteria</taxon>
        <taxon>Pseudomonadati</taxon>
        <taxon>Pseudomonadota</taxon>
        <taxon>Gammaproteobacteria</taxon>
        <taxon>sulfur-oxidizing symbionts</taxon>
    </lineage>
</organism>
<keyword evidence="3" id="KW-1185">Reference proteome</keyword>
<name>A0A1T2KSC0_9GAMM</name>